<dbReference type="SUPFAM" id="SSF51045">
    <property type="entry name" value="WW domain"/>
    <property type="match status" value="1"/>
</dbReference>
<dbReference type="EMBL" id="AZBU02000001">
    <property type="protein sequence ID" value="TMS34113.1"/>
    <property type="molecule type" value="Genomic_DNA"/>
</dbReference>
<evidence type="ECO:0000313" key="4">
    <source>
        <dbReference type="Proteomes" id="UP000298663"/>
    </source>
</evidence>
<dbReference type="Gene3D" id="2.20.70.10">
    <property type="match status" value="1"/>
</dbReference>
<feature type="region of interest" description="Disordered" evidence="1">
    <location>
        <begin position="1"/>
        <end position="46"/>
    </location>
</feature>
<dbReference type="OrthoDB" id="63972at2759"/>
<dbReference type="InterPro" id="IPR036020">
    <property type="entry name" value="WW_dom_sf"/>
</dbReference>
<dbReference type="PROSITE" id="PS50020">
    <property type="entry name" value="WW_DOMAIN_2"/>
    <property type="match status" value="1"/>
</dbReference>
<dbReference type="SMART" id="SM00456">
    <property type="entry name" value="WW"/>
    <property type="match status" value="1"/>
</dbReference>
<dbReference type="CDD" id="cd00201">
    <property type="entry name" value="WW"/>
    <property type="match status" value="1"/>
</dbReference>
<organism evidence="3 4">
    <name type="scientific">Steinernema carpocapsae</name>
    <name type="common">Entomopathogenic nematode</name>
    <dbReference type="NCBI Taxonomy" id="34508"/>
    <lineage>
        <taxon>Eukaryota</taxon>
        <taxon>Metazoa</taxon>
        <taxon>Ecdysozoa</taxon>
        <taxon>Nematoda</taxon>
        <taxon>Chromadorea</taxon>
        <taxon>Rhabditida</taxon>
        <taxon>Tylenchina</taxon>
        <taxon>Panagrolaimomorpha</taxon>
        <taxon>Strongyloidoidea</taxon>
        <taxon>Steinernematidae</taxon>
        <taxon>Steinernema</taxon>
    </lineage>
</organism>
<keyword evidence="4" id="KW-1185">Reference proteome</keyword>
<evidence type="ECO:0000256" key="1">
    <source>
        <dbReference type="SAM" id="MobiDB-lite"/>
    </source>
</evidence>
<dbReference type="AlphaFoldDB" id="A0A4V6I7G2"/>
<reference evidence="3 4" key="1">
    <citation type="journal article" date="2015" name="Genome Biol.">
        <title>Comparative genomics of Steinernema reveals deeply conserved gene regulatory networks.</title>
        <authorList>
            <person name="Dillman A.R."/>
            <person name="Macchietto M."/>
            <person name="Porter C.F."/>
            <person name="Rogers A."/>
            <person name="Williams B."/>
            <person name="Antoshechkin I."/>
            <person name="Lee M.M."/>
            <person name="Goodwin Z."/>
            <person name="Lu X."/>
            <person name="Lewis E.E."/>
            <person name="Goodrich-Blair H."/>
            <person name="Stock S.P."/>
            <person name="Adams B.J."/>
            <person name="Sternberg P.W."/>
            <person name="Mortazavi A."/>
        </authorList>
    </citation>
    <scope>NUCLEOTIDE SEQUENCE [LARGE SCALE GENOMIC DNA]</scope>
    <source>
        <strain evidence="3 4">ALL</strain>
    </source>
</reference>
<proteinExistence type="predicted"/>
<gene>
    <name evidence="3" type="ORF">L596_001760</name>
</gene>
<dbReference type="Proteomes" id="UP000298663">
    <property type="component" value="Chromosome X"/>
</dbReference>
<dbReference type="Pfam" id="PF00397">
    <property type="entry name" value="WW"/>
    <property type="match status" value="1"/>
</dbReference>
<sequence length="162" mass="18160">MPIIQSGTFFNNGTEARPRGPPPRGPVPLRGLNPMPMGQTSHFGSYSSGTAVNRVGAYSNDQQMPAFRAFMQMSMSQPPMDPSAQMFPAMLRKVANLKEGEDLWVSAMSPEGKEYYYKTITRETVWEKPKNAVIVDQRRLTELIDKANEEVRKDMAGKQLFA</sequence>
<evidence type="ECO:0000259" key="2">
    <source>
        <dbReference type="PROSITE" id="PS50020"/>
    </source>
</evidence>
<name>A0A4V6I7G2_STECR</name>
<accession>A0A4V6I7G2</accession>
<evidence type="ECO:0000313" key="3">
    <source>
        <dbReference type="EMBL" id="TMS34113.1"/>
    </source>
</evidence>
<dbReference type="InterPro" id="IPR001202">
    <property type="entry name" value="WW_dom"/>
</dbReference>
<protein>
    <recommendedName>
        <fullName evidence="2">WW domain-containing protein</fullName>
    </recommendedName>
</protein>
<reference evidence="3 4" key="2">
    <citation type="journal article" date="2019" name="G3 (Bethesda)">
        <title>Hybrid Assembly of the Genome of the Entomopathogenic Nematode Steinernema carpocapsae Identifies the X-Chromosome.</title>
        <authorList>
            <person name="Serra L."/>
            <person name="Macchietto M."/>
            <person name="Macias-Munoz A."/>
            <person name="McGill C.J."/>
            <person name="Rodriguez I.M."/>
            <person name="Rodriguez B."/>
            <person name="Murad R."/>
            <person name="Mortazavi A."/>
        </authorList>
    </citation>
    <scope>NUCLEOTIDE SEQUENCE [LARGE SCALE GENOMIC DNA]</scope>
    <source>
        <strain evidence="3 4">ALL</strain>
    </source>
</reference>
<comment type="caution">
    <text evidence="3">The sequence shown here is derived from an EMBL/GenBank/DDBJ whole genome shotgun (WGS) entry which is preliminary data.</text>
</comment>
<feature type="compositionally biased region" description="Polar residues" evidence="1">
    <location>
        <begin position="1"/>
        <end position="14"/>
    </location>
</feature>
<dbReference type="EMBL" id="CM016762">
    <property type="protein sequence ID" value="TMS34113.1"/>
    <property type="molecule type" value="Genomic_DNA"/>
</dbReference>
<feature type="domain" description="WW" evidence="2">
    <location>
        <begin position="104"/>
        <end position="131"/>
    </location>
</feature>